<dbReference type="InterPro" id="IPR006162">
    <property type="entry name" value="Ppantetheine_attach_site"/>
</dbReference>
<dbReference type="SMART" id="SM00825">
    <property type="entry name" value="PKS_KS"/>
    <property type="match status" value="1"/>
</dbReference>
<evidence type="ECO:0000313" key="12">
    <source>
        <dbReference type="Proteomes" id="UP000613401"/>
    </source>
</evidence>
<dbReference type="Pfam" id="PF00698">
    <property type="entry name" value="Acyl_transf_1"/>
    <property type="match status" value="1"/>
</dbReference>
<dbReference type="Pfam" id="PF02801">
    <property type="entry name" value="Ketoacyl-synt_C"/>
    <property type="match status" value="1"/>
</dbReference>
<keyword evidence="4" id="KW-0808">Transferase</keyword>
<reference evidence="11" key="1">
    <citation type="journal article" date="2020" name="Phytopathology">
        <title>Genome sequence and comparative analysis of Colletotrichum gloeosporioides isolated from Liriodendron leaves.</title>
        <authorList>
            <person name="Fu F.F."/>
            <person name="Hao Z."/>
            <person name="Wang P."/>
            <person name="Lu Y."/>
            <person name="Xue L.J."/>
            <person name="Wei G."/>
            <person name="Tian Y."/>
            <person name="Baishi H."/>
            <person name="Xu H."/>
            <person name="Shi J."/>
            <person name="Cheng T."/>
            <person name="Wang G."/>
            <person name="Yi Y."/>
            <person name="Chen J."/>
        </authorList>
    </citation>
    <scope>NUCLEOTIDE SEQUENCE</scope>
    <source>
        <strain evidence="11">Lc1</strain>
    </source>
</reference>
<protein>
    <submittedName>
        <fullName evidence="11">Highly reducing polyketide synthase FUM1</fullName>
    </submittedName>
</protein>
<dbReference type="InterPro" id="IPR009081">
    <property type="entry name" value="PP-bd_ACP"/>
</dbReference>
<evidence type="ECO:0000313" key="11">
    <source>
        <dbReference type="EMBL" id="KAF3809740.1"/>
    </source>
</evidence>
<dbReference type="Proteomes" id="UP000613401">
    <property type="component" value="Unassembled WGS sequence"/>
</dbReference>
<dbReference type="SMART" id="SM00827">
    <property type="entry name" value="PKS_AT"/>
    <property type="match status" value="1"/>
</dbReference>
<dbReference type="InterPro" id="IPR020843">
    <property type="entry name" value="ER"/>
</dbReference>
<dbReference type="Gene3D" id="3.40.47.10">
    <property type="match status" value="2"/>
</dbReference>
<dbReference type="SMART" id="SM00822">
    <property type="entry name" value="PKS_KR"/>
    <property type="match status" value="1"/>
</dbReference>
<gene>
    <name evidence="11" type="ORF">GCG54_00005281</name>
</gene>
<comment type="caution">
    <text evidence="11">The sequence shown here is derived from an EMBL/GenBank/DDBJ whole genome shotgun (WGS) entry which is preliminary data.</text>
</comment>
<dbReference type="InterPro" id="IPR020841">
    <property type="entry name" value="PKS_Beta-ketoAc_synthase_dom"/>
</dbReference>
<dbReference type="SUPFAM" id="SSF55048">
    <property type="entry name" value="Probable ACP-binding domain of malonyl-CoA ACP transacylase"/>
    <property type="match status" value="1"/>
</dbReference>
<accession>A0A8H4CT95</accession>
<dbReference type="GO" id="GO:0044550">
    <property type="term" value="P:secondary metabolite biosynthetic process"/>
    <property type="evidence" value="ECO:0007669"/>
    <property type="project" value="TreeGrafter"/>
</dbReference>
<dbReference type="Gene3D" id="3.40.50.150">
    <property type="entry name" value="Vaccinia Virus protein VP39"/>
    <property type="match status" value="1"/>
</dbReference>
<feature type="domain" description="PKS/mFAS DH" evidence="10">
    <location>
        <begin position="741"/>
        <end position="1028"/>
    </location>
</feature>
<feature type="domain" description="Ketosynthase family 3 (KS3)" evidence="9">
    <location>
        <begin position="13"/>
        <end position="398"/>
    </location>
</feature>
<keyword evidence="6" id="KW-0511">Multifunctional enzyme</keyword>
<dbReference type="SMART" id="SM00826">
    <property type="entry name" value="PKS_DH"/>
    <property type="match status" value="1"/>
</dbReference>
<dbReference type="SMART" id="SM00823">
    <property type="entry name" value="PKS_PP"/>
    <property type="match status" value="1"/>
</dbReference>
<dbReference type="Pfam" id="PF21089">
    <property type="entry name" value="PKS_DH_N"/>
    <property type="match status" value="1"/>
</dbReference>
<dbReference type="InterPro" id="IPR016035">
    <property type="entry name" value="Acyl_Trfase/lysoPLipase"/>
</dbReference>
<dbReference type="InterPro" id="IPR001227">
    <property type="entry name" value="Ac_transferase_dom_sf"/>
</dbReference>
<dbReference type="InterPro" id="IPR016036">
    <property type="entry name" value="Malonyl_transacylase_ACP-bd"/>
</dbReference>
<dbReference type="Gene3D" id="3.40.366.10">
    <property type="entry name" value="Malonyl-Coenzyme A Acyl Carrier Protein, domain 2"/>
    <property type="match status" value="1"/>
</dbReference>
<dbReference type="SUPFAM" id="SSF47336">
    <property type="entry name" value="ACP-like"/>
    <property type="match status" value="1"/>
</dbReference>
<dbReference type="GO" id="GO:0016491">
    <property type="term" value="F:oxidoreductase activity"/>
    <property type="evidence" value="ECO:0007669"/>
    <property type="project" value="UniProtKB-KW"/>
</dbReference>
<dbReference type="CDD" id="cd05274">
    <property type="entry name" value="KR_FAS_SDR_x"/>
    <property type="match status" value="1"/>
</dbReference>
<dbReference type="PANTHER" id="PTHR43775">
    <property type="entry name" value="FATTY ACID SYNTHASE"/>
    <property type="match status" value="1"/>
</dbReference>
<evidence type="ECO:0000256" key="5">
    <source>
        <dbReference type="ARBA" id="ARBA00023002"/>
    </source>
</evidence>
<feature type="active site" description="Proton acceptor; for dehydratase activity" evidence="7">
    <location>
        <position position="773"/>
    </location>
</feature>
<dbReference type="GO" id="GO:0032259">
    <property type="term" value="P:methylation"/>
    <property type="evidence" value="ECO:0007669"/>
    <property type="project" value="UniProtKB-KW"/>
</dbReference>
<dbReference type="Pfam" id="PF00550">
    <property type="entry name" value="PP-binding"/>
    <property type="match status" value="1"/>
</dbReference>
<keyword evidence="5" id="KW-0560">Oxidoreductase</keyword>
<evidence type="ECO:0000256" key="1">
    <source>
        <dbReference type="ARBA" id="ARBA00022450"/>
    </source>
</evidence>
<keyword evidence="2" id="KW-0597">Phosphoprotein</keyword>
<feature type="region of interest" description="C-terminal hotdog fold" evidence="7">
    <location>
        <begin position="880"/>
        <end position="1028"/>
    </location>
</feature>
<dbReference type="InterPro" id="IPR016039">
    <property type="entry name" value="Thiolase-like"/>
</dbReference>
<dbReference type="InterPro" id="IPR014043">
    <property type="entry name" value="Acyl_transferase_dom"/>
</dbReference>
<dbReference type="GO" id="GO:0031177">
    <property type="term" value="F:phosphopantetheine binding"/>
    <property type="evidence" value="ECO:0007669"/>
    <property type="project" value="InterPro"/>
</dbReference>
<dbReference type="PROSITE" id="PS00012">
    <property type="entry name" value="PHOSPHOPANTETHEINE"/>
    <property type="match status" value="1"/>
</dbReference>
<dbReference type="CDD" id="cd00833">
    <property type="entry name" value="PKS"/>
    <property type="match status" value="1"/>
</dbReference>
<dbReference type="InterPro" id="IPR014030">
    <property type="entry name" value="Ketoacyl_synth_N"/>
</dbReference>
<dbReference type="InterPro" id="IPR029063">
    <property type="entry name" value="SAM-dependent_MTases_sf"/>
</dbReference>
<name>A0A8H4CT95_COLGL</name>
<evidence type="ECO:0000256" key="3">
    <source>
        <dbReference type="ARBA" id="ARBA00022603"/>
    </source>
</evidence>
<proteinExistence type="predicted"/>
<evidence type="ECO:0000256" key="7">
    <source>
        <dbReference type="PROSITE-ProRule" id="PRU01363"/>
    </source>
</evidence>
<dbReference type="SUPFAM" id="SSF50129">
    <property type="entry name" value="GroES-like"/>
    <property type="match status" value="1"/>
</dbReference>
<feature type="active site" description="Proton donor; for dehydratase activity" evidence="7">
    <location>
        <position position="944"/>
    </location>
</feature>
<evidence type="ECO:0000256" key="2">
    <source>
        <dbReference type="ARBA" id="ARBA00022553"/>
    </source>
</evidence>
<dbReference type="Gene3D" id="3.40.50.720">
    <property type="entry name" value="NAD(P)-binding Rossmann-like Domain"/>
    <property type="match status" value="2"/>
</dbReference>
<dbReference type="EMBL" id="WVTB01000015">
    <property type="protein sequence ID" value="KAF3809740.1"/>
    <property type="molecule type" value="Genomic_DNA"/>
</dbReference>
<dbReference type="PANTHER" id="PTHR43775:SF49">
    <property type="entry name" value="SYNTHASE, PUTATIVE (JCVI)-RELATED"/>
    <property type="match status" value="1"/>
</dbReference>
<sequence>MGEHVNVSRVFGEDPVVVCGMAMRLPGGVSNANDFWDMLMQKRCASVPVPKDRFDIDGYYSERPRPGTMQTKKAYFLNHVQLDRFDASHFSYGRSELEQMDPLQRLLLEVSWECLENAGETDWQGQTIGCYVGSFFEDWSVEMQRDPQYYSNYPTGKWDIMLSNRISHAFDFRGPSLFLSAPLSAAGASGALGNIASPDGVCKTFDAASDGIGRGEAINAVYVKRLSQALRDGNPVRAVVRSIATQHDGREPGLIIPNGYAQETLIRHTYDKAGITKYSETSFFECHGTGTRIGDLTEVGAIERIFREEGVIIGAVKPNVGHSEGAAALTSVIKVILMLEKGVIAPNTNFNTPNPNQLRLSVASSDEPKKLVFVFNGQGAQWPTMGKNLVLKSAVFRQCIRDLDGALKKLKAAWTIEGELLKSETESRIMKSEYALPCSTAIQIGLLAVLRSWGVIPNIVTGHSSGEIAAAFAAGAITADEAIIVAYFRGYILNRTGTQHSGAMAVIGAGSEYIFEWLLPGVVVACENSHVNTTISGDACAVEAMVTKFKAGGIFAKLLDVDLAFHSEHMKDFGLAYEEAIRPFLSAAAPGIPMFSSVTGDRINTADSLGATHWHQSLVQPVLFKKALTNLLKQTETPNLVIVEVGARPSLKSPIRQVMESTSADKASYLPTLEENKDCHESLLRLAGRLFCEGVNLKYQAITPRGKTLIDAPTYTWAHEQSFQGQHRLYRAYRDCKYPMHELLGSQVFETSALEPRWRKVLLLEDIPWLGDHVVNDKVIIPFAAYISIAEQALRQVNGGDLESFSAQDFSVSAALHLDPGRPVEIHTRLRRLGSDENAPLSYDVQITSWKNNIWTEHCHTVVTAEPRRAHKGFAKREFPRQLSRATWYKVTQDLGFTYGPSFRRLDHISVSPSVQQATARVNPPENTSKDSTSSYLVHPTALDQCLQTTGISLCHGLQRKAKYMATPTYIQRIFVRQYAGSFWATGMMDQVAQDHISGTVHAYADDGEDVVVMEGIEAHQISTSLHGETEAPPIVSAPHWGAHASFFPFQILNEAPFFDADDIKIMLHLLLLLLLEMQSSYAQVNNNIDDIPDQGVTKSWVDQQIQKAQEAGYGVLSPSTCRITVQYNIENRQAAQQKIRVELQGSRLHGMDLTMEKLFKNPLRHTKETLRDSIVSQGLWSLRAKKVLEAAMPILTHTNPQPKILQIGSADGANSTTLTLLELLQPKKGTQLFSTYTYTSTSLDSLKNAEDGFADIRGFEVRSWDAMGGDKNLAQSYDIIVCADILSTERDTSQELLHIKQLLRPSGVLILLEALLDSHEHINTCSENYPQVLFQSQTPNISKDSLLSIIRDLGFEIPEGDQHKDKVPPILRLRHLNQLGSSSSTVSIVTNKENSALIESFKSMLHNSSLPFRTYDAGTCINQPASLPAEGTLIFFLDLERPWIYHLTESEFSALIQLLSTGNTKRPIVWVTSLSQINCNDPRFAMVYGLARTLRSELKTDITIVEVDPGDVTNSDECASFLTRIVQHLPDRFFDGSLDPDFEFAITREHGIVDVIIAQEASDSNQVVFGQEAAGIVTVVGDDASSFQVGDRVVILSTGKGAVASHLDVLPSSCLRLGEDFAFEAAAAMPLACVAAKFTVGEFGRIASGDVVIVLFTLSDLCLATVELLRKRGAENRFIITSESDRLLLENAFGIAANFIVSNAQDAPSWPKATCMIGFGGAFPDLALQYLSPTGIFLDVLDHPVRAKDCQTLKISASQAHRIVNMQALSHHSPESVQRVWEMCQEYFIGESQPADWARLAKIFKANQVHEAFRAADGQKNQPATKVVLQIPTTDPQSDFPVSSVEVMPASPQFRSDAAYLLVGGLGGIGRAVATWMAEHGAGELIFLSRSAGTGPQVESFLGELRSQGCVVKAVAGSVAVLEDVTKAVIAADRPIAGVFQMSMVLRDNAILRMTYDEWRACIEPKIQGTENLHKALARSSLEFFVLFSSIGGLVGNIGQANYNAANTYLDAFVRYRHNLGLPASVIDIGIMGGIGVIASAGNMQDRAQAAGYHVLFEEHLLEAITISINHSRPGPNASRDDAYSQLSQMALGLWTEQHLADPSTHVLWKKNAHMSVAHSIHPEALASRTPELSTTKSELASIMTIAKSTPDRLLHEETIRLICKLLGTAIAQLLALSSAEIGPESGLDDLGLDSLNANELTSWISQHLLVDLPLPDLIQSATIHDLAGKIAGLLEDKFGEARI</sequence>
<keyword evidence="1" id="KW-0596">Phosphopantetheine</keyword>
<dbReference type="GO" id="GO:0006633">
    <property type="term" value="P:fatty acid biosynthetic process"/>
    <property type="evidence" value="ECO:0007669"/>
    <property type="project" value="TreeGrafter"/>
</dbReference>
<feature type="region of interest" description="N-terminal hotdog fold" evidence="7">
    <location>
        <begin position="741"/>
        <end position="870"/>
    </location>
</feature>
<dbReference type="GO" id="GO:0008168">
    <property type="term" value="F:methyltransferase activity"/>
    <property type="evidence" value="ECO:0007669"/>
    <property type="project" value="UniProtKB-KW"/>
</dbReference>
<dbReference type="RefSeq" id="XP_045268899.1">
    <property type="nucleotide sequence ID" value="XM_045405308.1"/>
</dbReference>
<dbReference type="SUPFAM" id="SSF51735">
    <property type="entry name" value="NAD(P)-binding Rossmann-fold domains"/>
    <property type="match status" value="1"/>
</dbReference>
<dbReference type="InterPro" id="IPR013968">
    <property type="entry name" value="PKS_KR"/>
</dbReference>
<dbReference type="Gene3D" id="1.10.1200.10">
    <property type="entry name" value="ACP-like"/>
    <property type="match status" value="1"/>
</dbReference>
<reference evidence="11" key="2">
    <citation type="submission" date="2020-03" db="EMBL/GenBank/DDBJ databases">
        <authorList>
            <person name="Fu F.-F."/>
            <person name="Chen J."/>
        </authorList>
    </citation>
    <scope>NUCLEOTIDE SEQUENCE</scope>
    <source>
        <strain evidence="11">Lc1</strain>
    </source>
</reference>
<dbReference type="InterPro" id="IPR057326">
    <property type="entry name" value="KR_dom"/>
</dbReference>
<evidence type="ECO:0000259" key="8">
    <source>
        <dbReference type="PROSITE" id="PS50075"/>
    </source>
</evidence>
<dbReference type="Pfam" id="PF08659">
    <property type="entry name" value="KR"/>
    <property type="match status" value="1"/>
</dbReference>
<feature type="domain" description="Carrier" evidence="8">
    <location>
        <begin position="2159"/>
        <end position="2236"/>
    </location>
</feature>
<organism evidence="11 12">
    <name type="scientific">Colletotrichum gloeosporioides</name>
    <name type="common">Anthracnose fungus</name>
    <name type="synonym">Glomerella cingulata</name>
    <dbReference type="NCBI Taxonomy" id="474922"/>
    <lineage>
        <taxon>Eukaryota</taxon>
        <taxon>Fungi</taxon>
        <taxon>Dikarya</taxon>
        <taxon>Ascomycota</taxon>
        <taxon>Pezizomycotina</taxon>
        <taxon>Sordariomycetes</taxon>
        <taxon>Hypocreomycetidae</taxon>
        <taxon>Glomerellales</taxon>
        <taxon>Glomerellaceae</taxon>
        <taxon>Colletotrichum</taxon>
        <taxon>Colletotrichum gloeosporioides species complex</taxon>
    </lineage>
</organism>
<dbReference type="Pfam" id="PF00109">
    <property type="entry name" value="ketoacyl-synt"/>
    <property type="match status" value="1"/>
</dbReference>
<keyword evidence="3" id="KW-0489">Methyltransferase</keyword>
<dbReference type="InterPro" id="IPR050091">
    <property type="entry name" value="PKS_NRPS_Biosynth_Enz"/>
</dbReference>
<keyword evidence="12" id="KW-1185">Reference proteome</keyword>
<dbReference type="InterPro" id="IPR049551">
    <property type="entry name" value="PKS_DH_C"/>
</dbReference>
<dbReference type="InterPro" id="IPR020806">
    <property type="entry name" value="PKS_PP-bd"/>
</dbReference>
<dbReference type="SUPFAM" id="SSF53901">
    <property type="entry name" value="Thiolase-like"/>
    <property type="match status" value="1"/>
</dbReference>
<dbReference type="PROSITE" id="PS50075">
    <property type="entry name" value="CARRIER"/>
    <property type="match status" value="1"/>
</dbReference>
<dbReference type="GeneID" id="69012432"/>
<dbReference type="SUPFAM" id="SSF53335">
    <property type="entry name" value="S-adenosyl-L-methionine-dependent methyltransferases"/>
    <property type="match status" value="1"/>
</dbReference>
<dbReference type="PROSITE" id="PS52004">
    <property type="entry name" value="KS3_2"/>
    <property type="match status" value="1"/>
</dbReference>
<dbReference type="PROSITE" id="PS52019">
    <property type="entry name" value="PKS_MFAS_DH"/>
    <property type="match status" value="1"/>
</dbReference>
<evidence type="ECO:0000259" key="10">
    <source>
        <dbReference type="PROSITE" id="PS52019"/>
    </source>
</evidence>
<dbReference type="Pfam" id="PF14765">
    <property type="entry name" value="PS-DH"/>
    <property type="match status" value="1"/>
</dbReference>
<dbReference type="InterPro" id="IPR036736">
    <property type="entry name" value="ACP-like_sf"/>
</dbReference>
<dbReference type="SMART" id="SM00829">
    <property type="entry name" value="PKS_ER"/>
    <property type="match status" value="1"/>
</dbReference>
<dbReference type="InterPro" id="IPR020807">
    <property type="entry name" value="PKS_DH"/>
</dbReference>
<dbReference type="InterPro" id="IPR042104">
    <property type="entry name" value="PKS_dehydratase_sf"/>
</dbReference>
<dbReference type="InterPro" id="IPR014031">
    <property type="entry name" value="Ketoacyl_synth_C"/>
</dbReference>
<dbReference type="SUPFAM" id="SSF52151">
    <property type="entry name" value="FabD/lysophospholipase-like"/>
    <property type="match status" value="1"/>
</dbReference>
<dbReference type="InterPro" id="IPR049900">
    <property type="entry name" value="PKS_mFAS_DH"/>
</dbReference>
<evidence type="ECO:0000256" key="4">
    <source>
        <dbReference type="ARBA" id="ARBA00022679"/>
    </source>
</evidence>
<dbReference type="Gene3D" id="3.10.129.110">
    <property type="entry name" value="Polyketide synthase dehydratase"/>
    <property type="match status" value="1"/>
</dbReference>
<evidence type="ECO:0000256" key="6">
    <source>
        <dbReference type="ARBA" id="ARBA00023268"/>
    </source>
</evidence>
<dbReference type="InterPro" id="IPR049552">
    <property type="entry name" value="PKS_DH_N"/>
</dbReference>
<evidence type="ECO:0000259" key="9">
    <source>
        <dbReference type="PROSITE" id="PS52004"/>
    </source>
</evidence>
<dbReference type="Gene3D" id="3.90.180.10">
    <property type="entry name" value="Medium-chain alcohol dehydrogenases, catalytic domain"/>
    <property type="match status" value="1"/>
</dbReference>
<dbReference type="InterPro" id="IPR036291">
    <property type="entry name" value="NAD(P)-bd_dom_sf"/>
</dbReference>
<dbReference type="InterPro" id="IPR011032">
    <property type="entry name" value="GroES-like_sf"/>
</dbReference>
<dbReference type="GO" id="GO:0004312">
    <property type="term" value="F:fatty acid synthase activity"/>
    <property type="evidence" value="ECO:0007669"/>
    <property type="project" value="TreeGrafter"/>
</dbReference>